<dbReference type="Pfam" id="PF13986">
    <property type="entry name" value="DUF4224"/>
    <property type="match status" value="1"/>
</dbReference>
<dbReference type="InterPro" id="IPR025319">
    <property type="entry name" value="DUF4224"/>
</dbReference>
<protein>
    <submittedName>
        <fullName evidence="2">DUF4224 domain-containing protein</fullName>
    </submittedName>
</protein>
<gene>
    <name evidence="2" type="ORF">GON04_13000</name>
</gene>
<proteinExistence type="predicted"/>
<dbReference type="EMBL" id="WSEL01000003">
    <property type="protein sequence ID" value="MVQ30373.1"/>
    <property type="molecule type" value="Genomic_DNA"/>
</dbReference>
<accession>A0A6N8IWL4</accession>
<evidence type="ECO:0000259" key="1">
    <source>
        <dbReference type="Pfam" id="PF13986"/>
    </source>
</evidence>
<sequence length="78" mass="8741">MGYAGTTPFLLTPEEVQDITGFKLSRLQVDWLSRRGWRFEVNAIGRPVVARKYAEKMLGCADEEAVVLRPNFGALRAA</sequence>
<organism evidence="2 3">
    <name type="scientific">Ramlibacter pinisoli</name>
    <dbReference type="NCBI Taxonomy" id="2682844"/>
    <lineage>
        <taxon>Bacteria</taxon>
        <taxon>Pseudomonadati</taxon>
        <taxon>Pseudomonadota</taxon>
        <taxon>Betaproteobacteria</taxon>
        <taxon>Burkholderiales</taxon>
        <taxon>Comamonadaceae</taxon>
        <taxon>Ramlibacter</taxon>
    </lineage>
</organism>
<keyword evidence="3" id="KW-1185">Reference proteome</keyword>
<evidence type="ECO:0000313" key="2">
    <source>
        <dbReference type="EMBL" id="MVQ30373.1"/>
    </source>
</evidence>
<feature type="domain" description="DUF4224" evidence="1">
    <location>
        <begin position="10"/>
        <end position="54"/>
    </location>
</feature>
<name>A0A6N8IWL4_9BURK</name>
<dbReference type="RefSeq" id="WP_157398264.1">
    <property type="nucleotide sequence ID" value="NZ_WSEL01000003.1"/>
</dbReference>
<evidence type="ECO:0000313" key="3">
    <source>
        <dbReference type="Proteomes" id="UP000469385"/>
    </source>
</evidence>
<dbReference type="Proteomes" id="UP000469385">
    <property type="component" value="Unassembled WGS sequence"/>
</dbReference>
<dbReference type="AlphaFoldDB" id="A0A6N8IWL4"/>
<comment type="caution">
    <text evidence="2">The sequence shown here is derived from an EMBL/GenBank/DDBJ whole genome shotgun (WGS) entry which is preliminary data.</text>
</comment>
<reference evidence="2 3" key="1">
    <citation type="submission" date="2019-12" db="EMBL/GenBank/DDBJ databases">
        <authorList>
            <person name="Huq M.A."/>
        </authorList>
    </citation>
    <scope>NUCLEOTIDE SEQUENCE [LARGE SCALE GENOMIC DNA]</scope>
    <source>
        <strain evidence="2 3">MAH-25</strain>
    </source>
</reference>